<evidence type="ECO:0000313" key="3">
    <source>
        <dbReference type="EMBL" id="QHN64784.1"/>
    </source>
</evidence>
<name>A0A6P1QVS3_9FLAO</name>
<protein>
    <submittedName>
        <fullName evidence="3">DUF4876 domain-containing protein</fullName>
    </submittedName>
</protein>
<feature type="compositionally biased region" description="Basic and acidic residues" evidence="1">
    <location>
        <begin position="374"/>
        <end position="383"/>
    </location>
</feature>
<dbReference type="OrthoDB" id="1409865at2"/>
<dbReference type="InterPro" id="IPR032627">
    <property type="entry name" value="DUF4876"/>
</dbReference>
<feature type="region of interest" description="Disordered" evidence="1">
    <location>
        <begin position="374"/>
        <end position="401"/>
    </location>
</feature>
<proteinExistence type="predicted"/>
<dbReference type="Proteomes" id="UP000464318">
    <property type="component" value="Chromosome"/>
</dbReference>
<gene>
    <name evidence="3" type="ORF">DBX24_02185</name>
</gene>
<evidence type="ECO:0000313" key="4">
    <source>
        <dbReference type="Proteomes" id="UP000464318"/>
    </source>
</evidence>
<accession>A0A6P1QVS3</accession>
<dbReference type="AlphaFoldDB" id="A0A6P1QVS3"/>
<feature type="chain" id="PRO_5043635705" evidence="2">
    <location>
        <begin position="24"/>
        <end position="401"/>
    </location>
</feature>
<feature type="signal peptide" evidence="2">
    <location>
        <begin position="1"/>
        <end position="23"/>
    </location>
</feature>
<dbReference type="RefSeq" id="WP_160223835.1">
    <property type="nucleotide sequence ID" value="NZ_CP029149.1"/>
</dbReference>
<keyword evidence="4" id="KW-1185">Reference proteome</keyword>
<keyword evidence="2" id="KW-0732">Signal</keyword>
<sequence>MKKNRIYTALAILLAIVSCSRQEGDFYTPLYETSIIAEMGKDAQVLKYNNLKFSFRELNTGHSFSQETNENQLNLKLEIGTYEIAVEGSAEIEIAGETHTTHLKGYLPSCAITNENTQIRIELLRSSGQEDFIISEIFFAGSLTNEGKQYDDDKYIRLYNNTDKTLYADGLMISQSEFTTDDKQNYEPNKMNEAFTVTAIIMIPGSGTDHPVKPGEYFLIADTGINHKEYNENSPDLSKADFEFYKEGMDDIDAPNVPNTLSLVSEMVMKNQGNTAYSLSRLPKGVSKEDYLKNYTYKYKWTYTYNGYVFNLSEKSYYIPNEWIVDAVNLSIPTEFQWLVTAPSLDIGYTYTAKTYHDDNRYGKSVKRKTLHTDSTGKAKLRDTNNSSADFMPLSKPSLLE</sequence>
<evidence type="ECO:0000256" key="2">
    <source>
        <dbReference type="SAM" id="SignalP"/>
    </source>
</evidence>
<dbReference type="Pfam" id="PF16215">
    <property type="entry name" value="DUF4876"/>
    <property type="match status" value="1"/>
</dbReference>
<reference evidence="3 4" key="1">
    <citation type="submission" date="2018-04" db="EMBL/GenBank/DDBJ databases">
        <title>Characteristic and Complete Genome Sequencing of A Novel Member of Infective Endocarditis Causative Bacteria: Bergeyella cardium QL-PH.</title>
        <authorList>
            <person name="Pan H."/>
            <person name="Sun E."/>
            <person name="Zhang Y."/>
        </authorList>
    </citation>
    <scope>NUCLEOTIDE SEQUENCE [LARGE SCALE GENOMIC DNA]</scope>
    <source>
        <strain evidence="3 4">HPQL</strain>
    </source>
</reference>
<dbReference type="KEGG" id="bcad:DBX24_02185"/>
<dbReference type="PROSITE" id="PS51257">
    <property type="entry name" value="PROKAR_LIPOPROTEIN"/>
    <property type="match status" value="1"/>
</dbReference>
<organism evidence="3 4">
    <name type="scientific">Bergeyella cardium</name>
    <dbReference type="NCBI Taxonomy" id="1585976"/>
    <lineage>
        <taxon>Bacteria</taxon>
        <taxon>Pseudomonadati</taxon>
        <taxon>Bacteroidota</taxon>
        <taxon>Flavobacteriia</taxon>
        <taxon>Flavobacteriales</taxon>
        <taxon>Weeksellaceae</taxon>
        <taxon>Bergeyella</taxon>
    </lineage>
</organism>
<evidence type="ECO:0000256" key="1">
    <source>
        <dbReference type="SAM" id="MobiDB-lite"/>
    </source>
</evidence>
<dbReference type="EMBL" id="CP029149">
    <property type="protein sequence ID" value="QHN64784.1"/>
    <property type="molecule type" value="Genomic_DNA"/>
</dbReference>